<keyword evidence="3" id="KW-1133">Transmembrane helix</keyword>
<comment type="subcellular location">
    <subcellularLocation>
        <location evidence="1">Membrane</location>
    </subcellularLocation>
</comment>
<dbReference type="Pfam" id="PF00144">
    <property type="entry name" value="Beta-lactamase"/>
    <property type="match status" value="1"/>
</dbReference>
<dbReference type="PANTHER" id="PTHR46825">
    <property type="entry name" value="D-ALANYL-D-ALANINE-CARBOXYPEPTIDASE/ENDOPEPTIDASE AMPH"/>
    <property type="match status" value="1"/>
</dbReference>
<dbReference type="SUPFAM" id="SSF56601">
    <property type="entry name" value="beta-lactamase/transpeptidase-like"/>
    <property type="match status" value="1"/>
</dbReference>
<dbReference type="GO" id="GO:0016787">
    <property type="term" value="F:hydrolase activity"/>
    <property type="evidence" value="ECO:0007669"/>
    <property type="project" value="UniProtKB-KW"/>
</dbReference>
<dbReference type="EMBL" id="JBHSSD010000060">
    <property type="protein sequence ID" value="MFC6165796.1"/>
    <property type="molecule type" value="Genomic_DNA"/>
</dbReference>
<name>A0ABW1RAH2_9LACO</name>
<keyword evidence="3" id="KW-0812">Transmembrane</keyword>
<feature type="domain" description="Beta-lactamase-related" evidence="4">
    <location>
        <begin position="75"/>
        <end position="364"/>
    </location>
</feature>
<evidence type="ECO:0000259" key="4">
    <source>
        <dbReference type="Pfam" id="PF00144"/>
    </source>
</evidence>
<keyword evidence="2 3" id="KW-0472">Membrane</keyword>
<dbReference type="InterPro" id="IPR012338">
    <property type="entry name" value="Beta-lactam/transpept-like"/>
</dbReference>
<dbReference type="InterPro" id="IPR001466">
    <property type="entry name" value="Beta-lactam-related"/>
</dbReference>
<reference evidence="6" key="1">
    <citation type="journal article" date="2019" name="Int. J. Syst. Evol. Microbiol.">
        <title>The Global Catalogue of Microorganisms (GCM) 10K type strain sequencing project: providing services to taxonomists for standard genome sequencing and annotation.</title>
        <authorList>
            <consortium name="The Broad Institute Genomics Platform"/>
            <consortium name="The Broad Institute Genome Sequencing Center for Infectious Disease"/>
            <person name="Wu L."/>
            <person name="Ma J."/>
        </authorList>
    </citation>
    <scope>NUCLEOTIDE SEQUENCE [LARGE SCALE GENOMIC DNA]</scope>
    <source>
        <strain evidence="6">CCM 8932</strain>
    </source>
</reference>
<proteinExistence type="predicted"/>
<accession>A0ABW1RAH2</accession>
<protein>
    <submittedName>
        <fullName evidence="5">Serine hydrolase domain-containing protein</fullName>
        <ecNumber evidence="5">3.-.-.-</ecNumber>
    </submittedName>
</protein>
<dbReference type="Proteomes" id="UP001596253">
    <property type="component" value="Unassembled WGS sequence"/>
</dbReference>
<keyword evidence="5" id="KW-0378">Hydrolase</keyword>
<gene>
    <name evidence="5" type="ORF">ACFP3T_14085</name>
</gene>
<organism evidence="5 6">
    <name type="scientific">Lactiplantibacillus dongliensis</name>
    <dbReference type="NCBI Taxonomy" id="2559919"/>
    <lineage>
        <taxon>Bacteria</taxon>
        <taxon>Bacillati</taxon>
        <taxon>Bacillota</taxon>
        <taxon>Bacilli</taxon>
        <taxon>Lactobacillales</taxon>
        <taxon>Lactobacillaceae</taxon>
        <taxon>Lactiplantibacillus</taxon>
    </lineage>
</organism>
<sequence length="381" mass="42568">MHYSRSRWPRQLRLFLIILACVGTVTLTGKFIWNQRHQVAKPMVTTTKVTKPHVKPKPLAKPAPLTTIVKNPKLDHYLTQLHFSGTALIVRNHQVILRKAYGLRNRNQHLANQLNTPYYIGSTEKALIATAILQLQTAGKLKINAPIKTYFPKFPNGQSIKLKNLLTHTSGLTGHQEVNAAITPAALLHDIEKQGVQAQPGRWHYLDSNYTVLAYLVEKLSGETLDHYLQQHIFKPAKMTTTLTYQAFAKAKQRSTGYRLTNGQYTTPSLPDLSQLYGVGNIAMTVTDMYRFDQALMTNRLITKAARKQMLTAGSASGYGMGFYADPGAYNSHGIVSGWNISNSFTHTGKTYIVLMSNIQNNISSFGLVNSHLYSLLNQAD</sequence>
<dbReference type="EC" id="3.-.-.-" evidence="5"/>
<dbReference type="RefSeq" id="WP_137640432.1">
    <property type="nucleotide sequence ID" value="NZ_BJDK01000020.1"/>
</dbReference>
<dbReference type="PANTHER" id="PTHR46825:SF11">
    <property type="entry name" value="PENICILLIN-BINDING PROTEIN 4"/>
    <property type="match status" value="1"/>
</dbReference>
<keyword evidence="6" id="KW-1185">Reference proteome</keyword>
<evidence type="ECO:0000313" key="6">
    <source>
        <dbReference type="Proteomes" id="UP001596253"/>
    </source>
</evidence>
<feature type="transmembrane region" description="Helical" evidence="3">
    <location>
        <begin position="12"/>
        <end position="33"/>
    </location>
</feature>
<evidence type="ECO:0000256" key="1">
    <source>
        <dbReference type="ARBA" id="ARBA00004370"/>
    </source>
</evidence>
<dbReference type="Gene3D" id="3.40.710.10">
    <property type="entry name" value="DD-peptidase/beta-lactamase superfamily"/>
    <property type="match status" value="1"/>
</dbReference>
<evidence type="ECO:0000256" key="3">
    <source>
        <dbReference type="SAM" id="Phobius"/>
    </source>
</evidence>
<comment type="caution">
    <text evidence="5">The sequence shown here is derived from an EMBL/GenBank/DDBJ whole genome shotgun (WGS) entry which is preliminary data.</text>
</comment>
<evidence type="ECO:0000256" key="2">
    <source>
        <dbReference type="ARBA" id="ARBA00023136"/>
    </source>
</evidence>
<dbReference type="InterPro" id="IPR050491">
    <property type="entry name" value="AmpC-like"/>
</dbReference>
<evidence type="ECO:0000313" key="5">
    <source>
        <dbReference type="EMBL" id="MFC6165796.1"/>
    </source>
</evidence>